<feature type="compositionally biased region" description="Polar residues" evidence="1">
    <location>
        <begin position="54"/>
        <end position="68"/>
    </location>
</feature>
<organism evidence="2 3">
    <name type="scientific">Halopolyspora algeriensis</name>
    <dbReference type="NCBI Taxonomy" id="1500506"/>
    <lineage>
        <taxon>Bacteria</taxon>
        <taxon>Bacillati</taxon>
        <taxon>Actinomycetota</taxon>
        <taxon>Actinomycetes</taxon>
        <taxon>Actinomycetes incertae sedis</taxon>
        <taxon>Halopolyspora</taxon>
    </lineage>
</organism>
<proteinExistence type="predicted"/>
<dbReference type="AlphaFoldDB" id="A0A368VW31"/>
<gene>
    <name evidence="2" type="ORF">DFQ14_102351</name>
</gene>
<name>A0A368VW31_9ACTN</name>
<dbReference type="EMBL" id="QPJC01000002">
    <property type="protein sequence ID" value="RCW46049.1"/>
    <property type="molecule type" value="Genomic_DNA"/>
</dbReference>
<evidence type="ECO:0000313" key="3">
    <source>
        <dbReference type="Proteomes" id="UP000253495"/>
    </source>
</evidence>
<feature type="region of interest" description="Disordered" evidence="1">
    <location>
        <begin position="45"/>
        <end position="92"/>
    </location>
</feature>
<dbReference type="Proteomes" id="UP000253495">
    <property type="component" value="Unassembled WGS sequence"/>
</dbReference>
<evidence type="ECO:0000256" key="1">
    <source>
        <dbReference type="SAM" id="MobiDB-lite"/>
    </source>
</evidence>
<reference evidence="2 3" key="1">
    <citation type="submission" date="2018-07" db="EMBL/GenBank/DDBJ databases">
        <title>Genomic Encyclopedia of Type Strains, Phase III (KMG-III): the genomes of soil and plant-associated and newly described type strains.</title>
        <authorList>
            <person name="Whitman W."/>
        </authorList>
    </citation>
    <scope>NUCLEOTIDE SEQUENCE [LARGE SCALE GENOMIC DNA]</scope>
    <source>
        <strain evidence="2 3">CECT 8575</strain>
    </source>
</reference>
<feature type="compositionally biased region" description="Low complexity" evidence="1">
    <location>
        <begin position="69"/>
        <end position="92"/>
    </location>
</feature>
<keyword evidence="3" id="KW-1185">Reference proteome</keyword>
<comment type="caution">
    <text evidence="2">The sequence shown here is derived from an EMBL/GenBank/DDBJ whole genome shotgun (WGS) entry which is preliminary data.</text>
</comment>
<accession>A0A368VW31</accession>
<evidence type="ECO:0000313" key="2">
    <source>
        <dbReference type="EMBL" id="RCW46049.1"/>
    </source>
</evidence>
<sequence>MTKSPSACAATDGIAVRLDERKPPAVLGKRPAEWLLTNTTSEKGFGAGLLTRSVPEQRSLHSPTPGRNPSSTRSRVRPVSSRAVAGSVDRAM</sequence>
<protein>
    <submittedName>
        <fullName evidence="2">Uncharacterized protein</fullName>
    </submittedName>
</protein>